<proteinExistence type="predicted"/>
<name>A0A9N7NLV6_STRHE</name>
<dbReference type="GO" id="GO:0003676">
    <property type="term" value="F:nucleic acid binding"/>
    <property type="evidence" value="ECO:0007669"/>
    <property type="project" value="InterPro"/>
</dbReference>
<protein>
    <submittedName>
        <fullName evidence="2">Polynucleotidyl transferase- ribonuclease H-like superfamily protein</fullName>
    </submittedName>
</protein>
<keyword evidence="3" id="KW-1185">Reference proteome</keyword>
<feature type="domain" description="RNase H type-1" evidence="1">
    <location>
        <begin position="15"/>
        <end position="111"/>
    </location>
</feature>
<dbReference type="InterPro" id="IPR053151">
    <property type="entry name" value="RNase_H-like"/>
</dbReference>
<dbReference type="SUPFAM" id="SSF53098">
    <property type="entry name" value="Ribonuclease H-like"/>
    <property type="match status" value="1"/>
</dbReference>
<evidence type="ECO:0000259" key="1">
    <source>
        <dbReference type="Pfam" id="PF13456"/>
    </source>
</evidence>
<dbReference type="InterPro" id="IPR002156">
    <property type="entry name" value="RNaseH_domain"/>
</dbReference>
<dbReference type="Pfam" id="PF13456">
    <property type="entry name" value="RVT_3"/>
    <property type="match status" value="1"/>
</dbReference>
<accession>A0A9N7NLV6</accession>
<dbReference type="EMBL" id="CACSLK010027832">
    <property type="protein sequence ID" value="CAA0831450.1"/>
    <property type="molecule type" value="Genomic_DNA"/>
</dbReference>
<dbReference type="OrthoDB" id="914170at2759"/>
<sequence length="113" mass="12527">MVRWTAPVAGWVKVNVDGSVTRTTSLSSAGRLIRDETGCWIVGFAMNIGTSTVLEAELWGVIQGLKLAWDRGFRLVELEVDNLSVTNLISRLDGEVSFHRQMVQVIRDLLARA</sequence>
<dbReference type="GO" id="GO:0016740">
    <property type="term" value="F:transferase activity"/>
    <property type="evidence" value="ECO:0007669"/>
    <property type="project" value="UniProtKB-KW"/>
</dbReference>
<evidence type="ECO:0000313" key="2">
    <source>
        <dbReference type="EMBL" id="CAA0831450.1"/>
    </source>
</evidence>
<comment type="caution">
    <text evidence="2">The sequence shown here is derived from an EMBL/GenBank/DDBJ whole genome shotgun (WGS) entry which is preliminary data.</text>
</comment>
<dbReference type="InterPro" id="IPR044730">
    <property type="entry name" value="RNase_H-like_dom_plant"/>
</dbReference>
<dbReference type="Proteomes" id="UP001153555">
    <property type="component" value="Unassembled WGS sequence"/>
</dbReference>
<dbReference type="InterPro" id="IPR036397">
    <property type="entry name" value="RNaseH_sf"/>
</dbReference>
<dbReference type="PANTHER" id="PTHR47723">
    <property type="entry name" value="OS05G0353850 PROTEIN"/>
    <property type="match status" value="1"/>
</dbReference>
<reference evidence="2" key="1">
    <citation type="submission" date="2019-12" db="EMBL/GenBank/DDBJ databases">
        <authorList>
            <person name="Scholes J."/>
        </authorList>
    </citation>
    <scope>NUCLEOTIDE SEQUENCE</scope>
</reference>
<keyword evidence="2" id="KW-0808">Transferase</keyword>
<organism evidence="2 3">
    <name type="scientific">Striga hermonthica</name>
    <name type="common">Purple witchweed</name>
    <name type="synonym">Buchnera hermonthica</name>
    <dbReference type="NCBI Taxonomy" id="68872"/>
    <lineage>
        <taxon>Eukaryota</taxon>
        <taxon>Viridiplantae</taxon>
        <taxon>Streptophyta</taxon>
        <taxon>Embryophyta</taxon>
        <taxon>Tracheophyta</taxon>
        <taxon>Spermatophyta</taxon>
        <taxon>Magnoliopsida</taxon>
        <taxon>eudicotyledons</taxon>
        <taxon>Gunneridae</taxon>
        <taxon>Pentapetalae</taxon>
        <taxon>asterids</taxon>
        <taxon>lamiids</taxon>
        <taxon>Lamiales</taxon>
        <taxon>Orobanchaceae</taxon>
        <taxon>Buchnereae</taxon>
        <taxon>Striga</taxon>
    </lineage>
</organism>
<gene>
    <name evidence="2" type="ORF">SHERM_26799</name>
</gene>
<dbReference type="PANTHER" id="PTHR47723:SF19">
    <property type="entry name" value="POLYNUCLEOTIDYL TRANSFERASE, RIBONUCLEASE H-LIKE SUPERFAMILY PROTEIN"/>
    <property type="match status" value="1"/>
</dbReference>
<dbReference type="CDD" id="cd06222">
    <property type="entry name" value="RNase_H_like"/>
    <property type="match status" value="1"/>
</dbReference>
<dbReference type="GO" id="GO:0004523">
    <property type="term" value="F:RNA-DNA hybrid ribonuclease activity"/>
    <property type="evidence" value="ECO:0007669"/>
    <property type="project" value="InterPro"/>
</dbReference>
<dbReference type="AlphaFoldDB" id="A0A9N7NLV6"/>
<dbReference type="Gene3D" id="3.30.420.10">
    <property type="entry name" value="Ribonuclease H-like superfamily/Ribonuclease H"/>
    <property type="match status" value="1"/>
</dbReference>
<dbReference type="InterPro" id="IPR012337">
    <property type="entry name" value="RNaseH-like_sf"/>
</dbReference>
<evidence type="ECO:0000313" key="3">
    <source>
        <dbReference type="Proteomes" id="UP001153555"/>
    </source>
</evidence>